<proteinExistence type="predicted"/>
<dbReference type="InterPro" id="IPR049945">
    <property type="entry name" value="AAA_22"/>
</dbReference>
<dbReference type="PANTHER" id="PTHR47691:SF3">
    <property type="entry name" value="HTH-TYPE TRANSCRIPTIONAL REGULATOR RV0890C-RELATED"/>
    <property type="match status" value="1"/>
</dbReference>
<dbReference type="PROSITE" id="PS50043">
    <property type="entry name" value="HTH_LUXR_2"/>
    <property type="match status" value="1"/>
</dbReference>
<dbReference type="GO" id="GO:0003677">
    <property type="term" value="F:DNA binding"/>
    <property type="evidence" value="ECO:0007669"/>
    <property type="project" value="InterPro"/>
</dbReference>
<dbReference type="Pfam" id="PF00196">
    <property type="entry name" value="GerE"/>
    <property type="match status" value="1"/>
</dbReference>
<dbReference type="GO" id="GO:0016887">
    <property type="term" value="F:ATP hydrolysis activity"/>
    <property type="evidence" value="ECO:0007669"/>
    <property type="project" value="InterPro"/>
</dbReference>
<name>A0A4R4ZNE5_9ACTN</name>
<evidence type="ECO:0000259" key="1">
    <source>
        <dbReference type="PROSITE" id="PS50043"/>
    </source>
</evidence>
<accession>A0A4R4ZNE5</accession>
<comment type="caution">
    <text evidence="2">The sequence shown here is derived from an EMBL/GenBank/DDBJ whole genome shotgun (WGS) entry which is preliminary data.</text>
</comment>
<dbReference type="Proteomes" id="UP000295124">
    <property type="component" value="Unassembled WGS sequence"/>
</dbReference>
<feature type="domain" description="HTH luxR-type" evidence="1">
    <location>
        <begin position="736"/>
        <end position="801"/>
    </location>
</feature>
<dbReference type="PRINTS" id="PR00364">
    <property type="entry name" value="DISEASERSIST"/>
</dbReference>
<dbReference type="GO" id="GO:0006355">
    <property type="term" value="P:regulation of DNA-templated transcription"/>
    <property type="evidence" value="ECO:0007669"/>
    <property type="project" value="InterPro"/>
</dbReference>
<dbReference type="OrthoDB" id="3755432at2"/>
<organism evidence="2 3">
    <name type="scientific">Kribbella antibiotica</name>
    <dbReference type="NCBI Taxonomy" id="190195"/>
    <lineage>
        <taxon>Bacteria</taxon>
        <taxon>Bacillati</taxon>
        <taxon>Actinomycetota</taxon>
        <taxon>Actinomycetes</taxon>
        <taxon>Propionibacteriales</taxon>
        <taxon>Kribbellaceae</taxon>
        <taxon>Kribbella</taxon>
    </lineage>
</organism>
<dbReference type="RefSeq" id="WP_132168085.1">
    <property type="nucleotide sequence ID" value="NZ_SMKX01000038.1"/>
</dbReference>
<dbReference type="SUPFAM" id="SSF48452">
    <property type="entry name" value="TPR-like"/>
    <property type="match status" value="1"/>
</dbReference>
<dbReference type="Gene3D" id="3.40.50.300">
    <property type="entry name" value="P-loop containing nucleotide triphosphate hydrolases"/>
    <property type="match status" value="1"/>
</dbReference>
<dbReference type="PRINTS" id="PR00038">
    <property type="entry name" value="HTHLUXR"/>
</dbReference>
<dbReference type="SUPFAM" id="SSF52540">
    <property type="entry name" value="P-loop containing nucleoside triphosphate hydrolases"/>
    <property type="match status" value="1"/>
</dbReference>
<dbReference type="SMART" id="SM00382">
    <property type="entry name" value="AAA"/>
    <property type="match status" value="1"/>
</dbReference>
<dbReference type="Gene3D" id="1.10.10.10">
    <property type="entry name" value="Winged helix-like DNA-binding domain superfamily/Winged helix DNA-binding domain"/>
    <property type="match status" value="1"/>
</dbReference>
<dbReference type="InterPro" id="IPR016032">
    <property type="entry name" value="Sig_transdc_resp-reg_C-effctor"/>
</dbReference>
<dbReference type="InterPro" id="IPR003593">
    <property type="entry name" value="AAA+_ATPase"/>
</dbReference>
<dbReference type="InterPro" id="IPR000792">
    <property type="entry name" value="Tscrpt_reg_LuxR_C"/>
</dbReference>
<dbReference type="InterPro" id="IPR036388">
    <property type="entry name" value="WH-like_DNA-bd_sf"/>
</dbReference>
<dbReference type="PANTHER" id="PTHR47691">
    <property type="entry name" value="REGULATOR-RELATED"/>
    <property type="match status" value="1"/>
</dbReference>
<evidence type="ECO:0000313" key="2">
    <source>
        <dbReference type="EMBL" id="TDD59259.1"/>
    </source>
</evidence>
<reference evidence="2 3" key="1">
    <citation type="submission" date="2019-03" db="EMBL/GenBank/DDBJ databases">
        <title>Draft genome sequences of novel Actinobacteria.</title>
        <authorList>
            <person name="Sahin N."/>
            <person name="Ay H."/>
            <person name="Saygin H."/>
        </authorList>
    </citation>
    <scope>NUCLEOTIDE SEQUENCE [LARGE SCALE GENOMIC DNA]</scope>
    <source>
        <strain evidence="2 3">JCM 13523</strain>
    </source>
</reference>
<evidence type="ECO:0000313" key="3">
    <source>
        <dbReference type="Proteomes" id="UP000295124"/>
    </source>
</evidence>
<dbReference type="InterPro" id="IPR027417">
    <property type="entry name" value="P-loop_NTPase"/>
</dbReference>
<gene>
    <name evidence="2" type="ORF">E1263_15920</name>
</gene>
<dbReference type="SUPFAM" id="SSF46894">
    <property type="entry name" value="C-terminal effector domain of the bipartite response regulators"/>
    <property type="match status" value="1"/>
</dbReference>
<keyword evidence="3" id="KW-1185">Reference proteome</keyword>
<sequence>MGPEAESDQTCQMCGGPLPVARQNGPRAGRPAQYCSNACRQRAFRHRTGSGSGASRWDGQPGDRFVGRRRELNLLGQQLRASRLVTLTGPAGVGKTRTAREFVASLGAVPRYIVALDSVSQPAQVLAAVAATLGVDGRRQTTLEAVVEQLSVNRSLLVLDNCEHLPEACAELIERLLNRCPRLRVLTTSREPLRARGEMVVRLGVLPLPKEGQSVAKDKVLATDAARLFVDRAVASDPEFVVTERNAPLIAQICCRVDGLPLAIELAARRVSSVPLDEVLAGLTDQLGLLTDGIRTGPLRHRELRAAIAWSYRLLSDNERLVFRRICVLESEFDVQAAADVVGPVVATQRVLWSLEAKSLVQRVIPAEQDRPRFRLLNTVRNYGLERLTADGELMDTRDRLADRLARVAAPTVSSLFFGGSGSEEIVQERDNLVAAAEHTADGADERHTVLAVALARMSWHLQQTSAGSDLLRRAIALDPDRRTAHHCDLLSTLAWLTALNRDYAAAFQLAIEAVGLAARRDVPAQLTRALDVLGRIHLFRDEFAQAVEAYRGCVRYADADYRPMCLRNLSWALVLAGDVDEAEVIMAQAAADDSVVLSLRMRGALMHTSGLLQLAADDVAAADRTFAASLKATAAHSYYATYSIEAMALVAGRQGDSYRASILFAGAAATRERLGLDPEPAWQRRLDTAAGLVAAALGRTRTESAVAYGTDLKLDHLVAYALRRHHEAEVSTDVPELLGNPLTDRELQIVALVAAGMTNPQIASRLRISASTVKTHLAGIRNKLELRSRTQIAVWYTSVRQVS</sequence>
<dbReference type="SMART" id="SM00421">
    <property type="entry name" value="HTH_LUXR"/>
    <property type="match status" value="1"/>
</dbReference>
<dbReference type="Pfam" id="PF13401">
    <property type="entry name" value="AAA_22"/>
    <property type="match status" value="1"/>
</dbReference>
<protein>
    <recommendedName>
        <fullName evidence="1">HTH luxR-type domain-containing protein</fullName>
    </recommendedName>
</protein>
<dbReference type="EMBL" id="SMKX01000038">
    <property type="protein sequence ID" value="TDD59259.1"/>
    <property type="molecule type" value="Genomic_DNA"/>
</dbReference>
<dbReference type="Gene3D" id="1.25.40.10">
    <property type="entry name" value="Tetratricopeptide repeat domain"/>
    <property type="match status" value="1"/>
</dbReference>
<dbReference type="InterPro" id="IPR011990">
    <property type="entry name" value="TPR-like_helical_dom_sf"/>
</dbReference>
<dbReference type="CDD" id="cd06170">
    <property type="entry name" value="LuxR_C_like"/>
    <property type="match status" value="1"/>
</dbReference>
<dbReference type="AlphaFoldDB" id="A0A4R4ZNE5"/>